<keyword evidence="3" id="KW-1185">Reference proteome</keyword>
<evidence type="ECO:0000313" key="2">
    <source>
        <dbReference type="EMBL" id="OXA42453.1"/>
    </source>
</evidence>
<dbReference type="EMBL" id="LNIX01000026">
    <property type="protein sequence ID" value="OXA42453.1"/>
    <property type="molecule type" value="Genomic_DNA"/>
</dbReference>
<keyword evidence="1" id="KW-0472">Membrane</keyword>
<comment type="caution">
    <text evidence="2">The sequence shown here is derived from an EMBL/GenBank/DDBJ whole genome shotgun (WGS) entry which is preliminary data.</text>
</comment>
<keyword evidence="1" id="KW-1133">Transmembrane helix</keyword>
<proteinExistence type="predicted"/>
<gene>
    <name evidence="2" type="ORF">Fcan01_22674</name>
</gene>
<dbReference type="AlphaFoldDB" id="A0A226DBA5"/>
<protein>
    <submittedName>
        <fullName evidence="2">Uncharacterized protein</fullName>
    </submittedName>
</protein>
<keyword evidence="1" id="KW-0812">Transmembrane</keyword>
<evidence type="ECO:0000256" key="1">
    <source>
        <dbReference type="SAM" id="Phobius"/>
    </source>
</evidence>
<feature type="transmembrane region" description="Helical" evidence="1">
    <location>
        <begin position="398"/>
        <end position="418"/>
    </location>
</feature>
<organism evidence="2 3">
    <name type="scientific">Folsomia candida</name>
    <name type="common">Springtail</name>
    <dbReference type="NCBI Taxonomy" id="158441"/>
    <lineage>
        <taxon>Eukaryota</taxon>
        <taxon>Metazoa</taxon>
        <taxon>Ecdysozoa</taxon>
        <taxon>Arthropoda</taxon>
        <taxon>Hexapoda</taxon>
        <taxon>Collembola</taxon>
        <taxon>Entomobryomorpha</taxon>
        <taxon>Isotomoidea</taxon>
        <taxon>Isotomidae</taxon>
        <taxon>Proisotominae</taxon>
        <taxon>Folsomia</taxon>
    </lineage>
</organism>
<accession>A0A226DBA5</accession>
<dbReference type="Proteomes" id="UP000198287">
    <property type="component" value="Unassembled WGS sequence"/>
</dbReference>
<reference evidence="2 3" key="1">
    <citation type="submission" date="2015-12" db="EMBL/GenBank/DDBJ databases">
        <title>The genome of Folsomia candida.</title>
        <authorList>
            <person name="Faddeeva A."/>
            <person name="Derks M.F."/>
            <person name="Anvar Y."/>
            <person name="Smit S."/>
            <person name="Van Straalen N."/>
            <person name="Roelofs D."/>
        </authorList>
    </citation>
    <scope>NUCLEOTIDE SEQUENCE [LARGE SCALE GENOMIC DNA]</scope>
    <source>
        <strain evidence="2 3">VU population</strain>
        <tissue evidence="2">Whole body</tissue>
    </source>
</reference>
<sequence length="425" mass="48597">MRSSDSKESTETDFENAAVFQEYNIGGAILEKSRIPHNPTLCLTQSITLNIWNFAVVKFYTNARLKLSFESGDPRVIKFCAGSMKLKQSYGCSMNSRKLATLAGMMNVSFTEAKEDWQRSWGAVVFTEFMFGTPTEFLNQISLQYVKGRISCCPTKPVNPCLLIDDVFHIFSILVRQGISSSTTSILSIFPYIFIFLSFSATVLLSEYEFFVTAELVVPELPKKLENRGEIVNNGFVLHNIIVPEGTTQIKETLEIDFFLWNVSNKLNGSVKEVGQDEADLIKMFAKSRPKFAMIHRGLPHEGRFVLRTVNELELKGRYNCFLVTNVADRRLIYDNFLNAIGEKCKELMDRLREAGFYKVWETWIELGANIWFAEKWRMTNQTGREAKADFISFTNLLSFQIVFGILLASAGFIWVVFQNYQNHI</sequence>
<feature type="transmembrane region" description="Helical" evidence="1">
    <location>
        <begin position="186"/>
        <end position="205"/>
    </location>
</feature>
<name>A0A226DBA5_FOLCA</name>
<evidence type="ECO:0000313" key="3">
    <source>
        <dbReference type="Proteomes" id="UP000198287"/>
    </source>
</evidence>